<accession>A0A085WQF5</accession>
<dbReference type="PROSITE" id="PS51832">
    <property type="entry name" value="HD_GYP"/>
    <property type="match status" value="1"/>
</dbReference>
<dbReference type="PANTHER" id="PTHR43155">
    <property type="entry name" value="CYCLIC DI-GMP PHOSPHODIESTERASE PA4108-RELATED"/>
    <property type="match status" value="1"/>
</dbReference>
<evidence type="ECO:0000313" key="4">
    <source>
        <dbReference type="Proteomes" id="UP000028725"/>
    </source>
</evidence>
<feature type="region of interest" description="Disordered" evidence="1">
    <location>
        <begin position="1"/>
        <end position="22"/>
    </location>
</feature>
<evidence type="ECO:0000313" key="3">
    <source>
        <dbReference type="EMBL" id="KFE69918.1"/>
    </source>
</evidence>
<sequence>MADNLKITQAQSESSGGEYGRAHSDKLQTLARGMVSGLYMLVRSVKMYDPDNAVFEKPLTQLQDIMNQIVSKEGRLDLVGVKDSFYLNSMLVKVDLNAIENQRYLLSEMRAKDVGGFSISKPITLPELKNFVWIFSKEQTSEASEEGLADRKLLNMKVAKFSKLREKLAKEADKLENPGDYKVDRKKYAMTVYARAVFFLQKYLESVRAGKPMNTSKALRLVQDLVDISYDQRTHFLGMTTTKRESEYLVFHQVNVCLMSIVFGAELGLTKPQLRDLGYIALFHDAGMSTIPDELATKRGALTSEEKVLIQKAPLISVRNILMEKSITRSTLLRVVTTFEHKADFGTAVRDTRGNIQMIIPKTSLGVYAKVIAICDAFDALTSKRPYRDAYGPEVSLMLMWTEMRNKFDPELLQVFMRVMAIQPVKVLSKRQQNMSLAGL</sequence>
<dbReference type="AlphaFoldDB" id="A0A085WQF5"/>
<gene>
    <name evidence="3" type="ORF">DB31_4960</name>
</gene>
<keyword evidence="4" id="KW-1185">Reference proteome</keyword>
<name>A0A085WQF5_9BACT</name>
<dbReference type="CDD" id="cd00077">
    <property type="entry name" value="HDc"/>
    <property type="match status" value="1"/>
</dbReference>
<dbReference type="InterPro" id="IPR003607">
    <property type="entry name" value="HD/PDEase_dom"/>
</dbReference>
<evidence type="ECO:0000256" key="1">
    <source>
        <dbReference type="SAM" id="MobiDB-lite"/>
    </source>
</evidence>
<organism evidence="3 4">
    <name type="scientific">Hyalangium minutum</name>
    <dbReference type="NCBI Taxonomy" id="394096"/>
    <lineage>
        <taxon>Bacteria</taxon>
        <taxon>Pseudomonadati</taxon>
        <taxon>Myxococcota</taxon>
        <taxon>Myxococcia</taxon>
        <taxon>Myxococcales</taxon>
        <taxon>Cystobacterineae</taxon>
        <taxon>Archangiaceae</taxon>
        <taxon>Hyalangium</taxon>
    </lineage>
</organism>
<protein>
    <recommendedName>
        <fullName evidence="2">HD-GYP domain-containing protein</fullName>
    </recommendedName>
</protein>
<dbReference type="PANTHER" id="PTHR43155:SF2">
    <property type="entry name" value="CYCLIC DI-GMP PHOSPHODIESTERASE PA4108"/>
    <property type="match status" value="1"/>
</dbReference>
<dbReference type="Gene3D" id="1.10.3210.10">
    <property type="entry name" value="Hypothetical protein af1432"/>
    <property type="match status" value="1"/>
</dbReference>
<dbReference type="InterPro" id="IPR037522">
    <property type="entry name" value="HD_GYP_dom"/>
</dbReference>
<comment type="caution">
    <text evidence="3">The sequence shown here is derived from an EMBL/GenBank/DDBJ whole genome shotgun (WGS) entry which is preliminary data.</text>
</comment>
<dbReference type="Proteomes" id="UP000028725">
    <property type="component" value="Unassembled WGS sequence"/>
</dbReference>
<dbReference type="STRING" id="394096.DB31_4960"/>
<proteinExistence type="predicted"/>
<feature type="compositionally biased region" description="Polar residues" evidence="1">
    <location>
        <begin position="1"/>
        <end position="15"/>
    </location>
</feature>
<feature type="domain" description="HD-GYP" evidence="2">
    <location>
        <begin position="226"/>
        <end position="432"/>
    </location>
</feature>
<dbReference type="EMBL" id="JMCB01000003">
    <property type="protein sequence ID" value="KFE69918.1"/>
    <property type="molecule type" value="Genomic_DNA"/>
</dbReference>
<evidence type="ECO:0000259" key="2">
    <source>
        <dbReference type="PROSITE" id="PS51832"/>
    </source>
</evidence>
<dbReference type="SUPFAM" id="SSF109604">
    <property type="entry name" value="HD-domain/PDEase-like"/>
    <property type="match status" value="1"/>
</dbReference>
<dbReference type="OrthoDB" id="9802066at2"/>
<reference evidence="3 4" key="1">
    <citation type="submission" date="2014-04" db="EMBL/GenBank/DDBJ databases">
        <title>Genome assembly of Hyalangium minutum DSM 14724.</title>
        <authorList>
            <person name="Sharma G."/>
            <person name="Subramanian S."/>
        </authorList>
    </citation>
    <scope>NUCLEOTIDE SEQUENCE [LARGE SCALE GENOMIC DNA]</scope>
    <source>
        <strain evidence="3 4">DSM 14724</strain>
    </source>
</reference>
<dbReference type="RefSeq" id="WP_044184298.1">
    <property type="nucleotide sequence ID" value="NZ_JMCB01000003.1"/>
</dbReference>